<gene>
    <name evidence="3" type="ORF">O4213_07265</name>
</gene>
<keyword evidence="2" id="KW-0812">Transmembrane</keyword>
<feature type="transmembrane region" description="Helical" evidence="2">
    <location>
        <begin position="14"/>
        <end position="38"/>
    </location>
</feature>
<keyword evidence="2" id="KW-0472">Membrane</keyword>
<proteinExistence type="predicted"/>
<feature type="region of interest" description="Disordered" evidence="1">
    <location>
        <begin position="166"/>
        <end position="187"/>
    </location>
</feature>
<name>A0ABT4MSX2_GORRU</name>
<feature type="compositionally biased region" description="Acidic residues" evidence="1">
    <location>
        <begin position="178"/>
        <end position="187"/>
    </location>
</feature>
<sequence length="187" mass="20992">MCGPDVRDEEVIGVAWLIVVAAVAFAVLTLLGFLWFAYDSNKRVRKFANSTDLVPGKPGRAPAEWKKSPEPEALLHRRIRYAMGLVYENPSLRNDDELRAARERLDDAVFVLDDELIAAAAAPDRDDDEFRRIGWAVRWLELLPGELYYAQKAEALVKIDAAIANLRDPAEPPPVEPENPDDPDEEV</sequence>
<comment type="caution">
    <text evidence="3">The sequence shown here is derived from an EMBL/GenBank/DDBJ whole genome shotgun (WGS) entry which is preliminary data.</text>
</comment>
<keyword evidence="2" id="KW-1133">Transmembrane helix</keyword>
<accession>A0ABT4MSX2</accession>
<keyword evidence="4" id="KW-1185">Reference proteome</keyword>
<evidence type="ECO:0000313" key="3">
    <source>
        <dbReference type="EMBL" id="MCZ4549775.1"/>
    </source>
</evidence>
<evidence type="ECO:0000256" key="2">
    <source>
        <dbReference type="SAM" id="Phobius"/>
    </source>
</evidence>
<reference evidence="3" key="1">
    <citation type="submission" date="2022-12" db="EMBL/GenBank/DDBJ databases">
        <authorList>
            <person name="Krivoruchko A.V."/>
            <person name="Elkin A."/>
        </authorList>
    </citation>
    <scope>NUCLEOTIDE SEQUENCE</scope>
    <source>
        <strain evidence="3">IEGM 1388</strain>
    </source>
</reference>
<dbReference type="EMBL" id="JAPWIE010000002">
    <property type="protein sequence ID" value="MCZ4549775.1"/>
    <property type="molecule type" value="Genomic_DNA"/>
</dbReference>
<dbReference type="RefSeq" id="WP_084839555.1">
    <property type="nucleotide sequence ID" value="NZ_JAPWIE010000002.1"/>
</dbReference>
<evidence type="ECO:0000313" key="4">
    <source>
        <dbReference type="Proteomes" id="UP001067235"/>
    </source>
</evidence>
<protein>
    <recommendedName>
        <fullName evidence="5">DUF4129 domain-containing protein</fullName>
    </recommendedName>
</protein>
<dbReference type="Proteomes" id="UP001067235">
    <property type="component" value="Unassembled WGS sequence"/>
</dbReference>
<organism evidence="3 4">
    <name type="scientific">Gordonia rubripertincta</name>
    <name type="common">Rhodococcus corallinus</name>
    <dbReference type="NCBI Taxonomy" id="36822"/>
    <lineage>
        <taxon>Bacteria</taxon>
        <taxon>Bacillati</taxon>
        <taxon>Actinomycetota</taxon>
        <taxon>Actinomycetes</taxon>
        <taxon>Mycobacteriales</taxon>
        <taxon>Gordoniaceae</taxon>
        <taxon>Gordonia</taxon>
    </lineage>
</organism>
<evidence type="ECO:0000256" key="1">
    <source>
        <dbReference type="SAM" id="MobiDB-lite"/>
    </source>
</evidence>
<evidence type="ECO:0008006" key="5">
    <source>
        <dbReference type="Google" id="ProtNLM"/>
    </source>
</evidence>